<dbReference type="KEGG" id="rhs:A3Q41_03805"/>
<dbReference type="AlphaFoldDB" id="A0A143QQ40"/>
<organism evidence="1 2">
    <name type="scientific">Rhodococcoides fascians</name>
    <name type="common">Rhodococcus fascians</name>
    <dbReference type="NCBI Taxonomy" id="1828"/>
    <lineage>
        <taxon>Bacteria</taxon>
        <taxon>Bacillati</taxon>
        <taxon>Actinomycetota</taxon>
        <taxon>Actinomycetes</taxon>
        <taxon>Mycobacteriales</taxon>
        <taxon>Nocardiaceae</taxon>
        <taxon>Rhodococcoides</taxon>
    </lineage>
</organism>
<name>A0A143QQ40_RHOFA</name>
<reference evidence="2" key="2">
    <citation type="submission" date="2016-04" db="EMBL/GenBank/DDBJ databases">
        <title>Complete Genome and Plasmid Sequences for Rhodococcus fascians D188 and Draft Sequences for Rhodococcus spp. Isolates PBTS 1 and PBTS 2.</title>
        <authorList>
            <person name="Stamer R."/>
            <person name="Vereecke D."/>
            <person name="Zhang Y."/>
            <person name="Schilkey F."/>
            <person name="Devitt N."/>
            <person name="Randall J."/>
        </authorList>
    </citation>
    <scope>NUCLEOTIDE SEQUENCE [LARGE SCALE GENOMIC DNA]</scope>
    <source>
        <strain evidence="2">PBTS2</strain>
    </source>
</reference>
<dbReference type="EMBL" id="CP015220">
    <property type="protein sequence ID" value="AMY25091.1"/>
    <property type="molecule type" value="Genomic_DNA"/>
</dbReference>
<evidence type="ECO:0000313" key="2">
    <source>
        <dbReference type="Proteomes" id="UP000076038"/>
    </source>
</evidence>
<reference evidence="1 2" key="1">
    <citation type="journal article" date="2016" name="Genome Announc.">
        <title>Complete Genome and Plasmid Sequences for Rhodococcus fascians D188 and Draft Sequences for Rhodococcus Isolates PBTS 1 and PBTS 2.</title>
        <authorList>
            <person name="Stamler R.A."/>
            <person name="Vereecke D."/>
            <person name="Zhang Y."/>
            <person name="Schilkey F."/>
            <person name="Devitt N."/>
            <person name="Randall J.J."/>
        </authorList>
    </citation>
    <scope>NUCLEOTIDE SEQUENCE [LARGE SCALE GENOMIC DNA]</scope>
    <source>
        <strain evidence="1 2">PBTS2</strain>
    </source>
</reference>
<dbReference type="RefSeq" id="WP_037219315.1">
    <property type="nucleotide sequence ID" value="NZ_CP015220.1"/>
</dbReference>
<proteinExistence type="predicted"/>
<keyword evidence="2" id="KW-1185">Reference proteome</keyword>
<sequence length="65" mass="6842">MDIEHSTHSWTTRSLHDTSEGLVGYQGCHCGAQRIVSVPAQTFAPVAEVDHPSTFATAGTTVSSA</sequence>
<accession>A0A143QQ40</accession>
<gene>
    <name evidence="1" type="ORF">A3Q41_03805</name>
</gene>
<dbReference type="Proteomes" id="UP000076038">
    <property type="component" value="Chromosome"/>
</dbReference>
<dbReference type="GeneID" id="93553964"/>
<dbReference type="OrthoDB" id="4484477at2"/>
<evidence type="ECO:0000313" key="1">
    <source>
        <dbReference type="EMBL" id="AMY25091.1"/>
    </source>
</evidence>
<protein>
    <submittedName>
        <fullName evidence="1">Uncharacterized protein</fullName>
    </submittedName>
</protein>